<reference evidence="1 2" key="1">
    <citation type="journal article" date="2013" name="Genome Announc.">
        <title>Draft Genome Sequence of Streptomyces viridochromogenes Strain Tu57, Producer of Avilamycin.</title>
        <authorList>
            <person name="Gruning B.A."/>
            <person name="Erxleben A."/>
            <person name="Hahnlein A."/>
            <person name="Gunther S."/>
        </authorList>
    </citation>
    <scope>NUCLEOTIDE SEQUENCE [LARGE SCALE GENOMIC DNA]</scope>
    <source>
        <strain evidence="1 2">Tue57</strain>
    </source>
</reference>
<gene>
    <name evidence="1" type="ORF">STVIR_0091</name>
</gene>
<evidence type="ECO:0000313" key="1">
    <source>
        <dbReference type="EMBL" id="ELS58959.1"/>
    </source>
</evidence>
<protein>
    <submittedName>
        <fullName evidence="1">Uncharacterized protein</fullName>
    </submittedName>
</protein>
<evidence type="ECO:0000313" key="2">
    <source>
        <dbReference type="Proteomes" id="UP000011205"/>
    </source>
</evidence>
<name>L8PSA5_STRVR</name>
<proteinExistence type="predicted"/>
<sequence>MKEGTPFFLSSDMRPAEPLCSFFLELSKSLKAKSLADYA</sequence>
<accession>L8PSA5</accession>
<comment type="caution">
    <text evidence="1">The sequence shown here is derived from an EMBL/GenBank/DDBJ whole genome shotgun (WGS) entry which is preliminary data.</text>
</comment>
<dbReference type="EMBL" id="AMLP01000004">
    <property type="protein sequence ID" value="ELS58959.1"/>
    <property type="molecule type" value="Genomic_DNA"/>
</dbReference>
<dbReference type="AlphaFoldDB" id="L8PSA5"/>
<dbReference type="PATRIC" id="fig|1160705.3.peg.88"/>
<organism evidence="1 2">
    <name type="scientific">Streptomyces viridochromogenes Tue57</name>
    <dbReference type="NCBI Taxonomy" id="1160705"/>
    <lineage>
        <taxon>Bacteria</taxon>
        <taxon>Bacillati</taxon>
        <taxon>Actinomycetota</taxon>
        <taxon>Actinomycetes</taxon>
        <taxon>Kitasatosporales</taxon>
        <taxon>Streptomycetaceae</taxon>
        <taxon>Streptomyces</taxon>
    </lineage>
</organism>
<dbReference type="Proteomes" id="UP000011205">
    <property type="component" value="Unassembled WGS sequence"/>
</dbReference>